<evidence type="ECO:0000256" key="3">
    <source>
        <dbReference type="ARBA" id="ARBA00022917"/>
    </source>
</evidence>
<name>A0A9D6DR53_9BACT</name>
<comment type="PTM">
    <text evidence="4">Methylated by PrmC. Methylation increases the termination efficiency of RF2.</text>
</comment>
<feature type="modified residue" description="N5-methylglutamine" evidence="4">
    <location>
        <position position="217"/>
    </location>
</feature>
<reference evidence="8" key="1">
    <citation type="submission" date="2020-07" db="EMBL/GenBank/DDBJ databases">
        <title>Huge and variable diversity of episymbiotic CPR bacteria and DPANN archaea in groundwater ecosystems.</title>
        <authorList>
            <person name="He C.Y."/>
            <person name="Keren R."/>
            <person name="Whittaker M."/>
            <person name="Farag I.F."/>
            <person name="Doudna J."/>
            <person name="Cate J.H.D."/>
            <person name="Banfield J.F."/>
        </authorList>
    </citation>
    <scope>NUCLEOTIDE SEQUENCE</scope>
    <source>
        <strain evidence="8">NC_groundwater_191_Ag_S-0.1um_45_8</strain>
    </source>
</reference>
<dbReference type="InterPro" id="IPR045853">
    <property type="entry name" value="Pep_chain_release_fac_I_sf"/>
</dbReference>
<protein>
    <recommendedName>
        <fullName evidence="4 5">Peptide chain release factor 2</fullName>
        <shortName evidence="4">RF-2</shortName>
    </recommendedName>
</protein>
<evidence type="ECO:0000259" key="7">
    <source>
        <dbReference type="SMART" id="SM00937"/>
    </source>
</evidence>
<dbReference type="Gene3D" id="3.30.70.1660">
    <property type="match status" value="1"/>
</dbReference>
<dbReference type="InterPro" id="IPR005139">
    <property type="entry name" value="PCRF"/>
</dbReference>
<dbReference type="InterPro" id="IPR004374">
    <property type="entry name" value="PrfB"/>
</dbReference>
<feature type="domain" description="Peptide chain release factor" evidence="7">
    <location>
        <begin position="49"/>
        <end position="160"/>
    </location>
</feature>
<dbReference type="InterPro" id="IPR000352">
    <property type="entry name" value="Pep_chain_release_fac_I"/>
</dbReference>
<evidence type="ECO:0000256" key="1">
    <source>
        <dbReference type="ARBA" id="ARBA00010835"/>
    </source>
</evidence>
<dbReference type="AlphaFoldDB" id="A0A9D6DR53"/>
<dbReference type="NCBIfam" id="TIGR00020">
    <property type="entry name" value="prfB"/>
    <property type="match status" value="1"/>
</dbReference>
<comment type="caution">
    <text evidence="8">The sequence shown here is derived from an EMBL/GenBank/DDBJ whole genome shotgun (WGS) entry which is preliminary data.</text>
</comment>
<dbReference type="Pfam" id="PF03462">
    <property type="entry name" value="PCRF"/>
    <property type="match status" value="1"/>
</dbReference>
<keyword evidence="6" id="KW-0175">Coiled coil</keyword>
<evidence type="ECO:0000256" key="4">
    <source>
        <dbReference type="HAMAP-Rule" id="MF_00094"/>
    </source>
</evidence>
<dbReference type="HAMAP" id="MF_00094">
    <property type="entry name" value="Rel_fac_2"/>
    <property type="match status" value="1"/>
</dbReference>
<evidence type="ECO:0000256" key="2">
    <source>
        <dbReference type="ARBA" id="ARBA00022481"/>
    </source>
</evidence>
<evidence type="ECO:0000256" key="6">
    <source>
        <dbReference type="SAM" id="Coils"/>
    </source>
</evidence>
<comment type="similarity">
    <text evidence="1 4">Belongs to the prokaryotic/mitochondrial release factor family.</text>
</comment>
<comment type="function">
    <text evidence="4">Peptide chain release factor 2 directs the termination of translation in response to the peptide chain termination codons UGA and UAA.</text>
</comment>
<dbReference type="PANTHER" id="PTHR43116:SF3">
    <property type="entry name" value="CLASS I PEPTIDE CHAIN RELEASE FACTOR"/>
    <property type="match status" value="1"/>
</dbReference>
<comment type="subcellular location">
    <subcellularLocation>
        <location evidence="4">Cytoplasm</location>
    </subcellularLocation>
</comment>
<dbReference type="SMART" id="SM00937">
    <property type="entry name" value="PCRF"/>
    <property type="match status" value="1"/>
</dbReference>
<dbReference type="Gene3D" id="1.20.58.410">
    <property type="entry name" value="Release factor"/>
    <property type="match status" value="1"/>
</dbReference>
<proteinExistence type="inferred from homology"/>
<evidence type="ECO:0000313" key="8">
    <source>
        <dbReference type="EMBL" id="MBI2052350.1"/>
    </source>
</evidence>
<dbReference type="GO" id="GO:0005737">
    <property type="term" value="C:cytoplasm"/>
    <property type="evidence" value="ECO:0007669"/>
    <property type="project" value="UniProtKB-SubCell"/>
</dbReference>
<feature type="coiled-coil region" evidence="6">
    <location>
        <begin position="27"/>
        <end position="81"/>
    </location>
</feature>
<evidence type="ECO:0000313" key="9">
    <source>
        <dbReference type="Proteomes" id="UP000786662"/>
    </source>
</evidence>
<sequence>MEAETTLEDFWKDRLHSQKISRDLADLKDLTEKWENYQNDLKHLAEVAEIFEDLADKEQLFKEFKRALEKLETELEKEKTLVYLSGRYDKSDAIITIYSGAGGTDAQEWVEMLLRMYLKYAEKAGFRPQVVAVTSGGEAGLKNAIMEIRGRYAYGYLKRENGVHRLVRVSPFSSQNLRHTSFALVEVLPELDDVSAIEIKPEDIKVDTYKAGGPGGQYVNKTESAIRITHLPTGLVTTSQAERSQGSNKDKALKMLYAKIQQRLEQEHKKTVDELKGAAVSIEWGHQIRSYVLNPYKMVKDHRTGYETTQAEDVLAGNLKDFIEAELKLV</sequence>
<dbReference type="Proteomes" id="UP000786662">
    <property type="component" value="Unassembled WGS sequence"/>
</dbReference>
<accession>A0A9D6DR53</accession>
<dbReference type="Gene3D" id="3.30.160.20">
    <property type="match status" value="1"/>
</dbReference>
<keyword evidence="3 4" id="KW-0648">Protein biosynthesis</keyword>
<dbReference type="Pfam" id="PF00472">
    <property type="entry name" value="RF-1"/>
    <property type="match status" value="1"/>
</dbReference>
<dbReference type="SUPFAM" id="SSF75620">
    <property type="entry name" value="Release factor"/>
    <property type="match status" value="1"/>
</dbReference>
<dbReference type="GO" id="GO:0016149">
    <property type="term" value="F:translation release factor activity, codon specific"/>
    <property type="evidence" value="ECO:0007669"/>
    <property type="project" value="UniProtKB-UniRule"/>
</dbReference>
<dbReference type="PANTHER" id="PTHR43116">
    <property type="entry name" value="PEPTIDE CHAIN RELEASE FACTOR 2"/>
    <property type="match status" value="1"/>
</dbReference>
<keyword evidence="2 4" id="KW-0488">Methylation</keyword>
<keyword evidence="4" id="KW-0963">Cytoplasm</keyword>
<evidence type="ECO:0000256" key="5">
    <source>
        <dbReference type="NCBIfam" id="TIGR00020"/>
    </source>
</evidence>
<gene>
    <name evidence="4 8" type="primary">prfB</name>
    <name evidence="8" type="ORF">HYT38_01565</name>
</gene>
<dbReference type="EMBL" id="JACOYY010000044">
    <property type="protein sequence ID" value="MBI2052350.1"/>
    <property type="molecule type" value="Genomic_DNA"/>
</dbReference>
<organism evidence="8 9">
    <name type="scientific">Candidatus Sungiibacteriota bacterium</name>
    <dbReference type="NCBI Taxonomy" id="2750080"/>
    <lineage>
        <taxon>Bacteria</taxon>
        <taxon>Candidatus Sungiibacteriota</taxon>
    </lineage>
</organism>